<comment type="caution">
    <text evidence="10">The sequence shown here is derived from an EMBL/GenBank/DDBJ whole genome shotgun (WGS) entry which is preliminary data.</text>
</comment>
<dbReference type="OrthoDB" id="9784252at2"/>
<dbReference type="Gene3D" id="3.40.50.2300">
    <property type="match status" value="1"/>
</dbReference>
<gene>
    <name evidence="10" type="ORF">FZ942_35495</name>
</gene>
<keyword evidence="5" id="KW-0804">Transcription</keyword>
<dbReference type="RefSeq" id="WP_149235732.1">
    <property type="nucleotide sequence ID" value="NZ_JALJXJ010000037.1"/>
</dbReference>
<dbReference type="GO" id="GO:0032993">
    <property type="term" value="C:protein-DNA complex"/>
    <property type="evidence" value="ECO:0007669"/>
    <property type="project" value="TreeGrafter"/>
</dbReference>
<feature type="domain" description="Response regulatory" evidence="8">
    <location>
        <begin position="14"/>
        <end position="127"/>
    </location>
</feature>
<evidence type="ECO:0000256" key="3">
    <source>
        <dbReference type="ARBA" id="ARBA00023015"/>
    </source>
</evidence>
<evidence type="ECO:0000313" key="11">
    <source>
        <dbReference type="Proteomes" id="UP000324927"/>
    </source>
</evidence>
<dbReference type="GO" id="GO:0006355">
    <property type="term" value="P:regulation of DNA-templated transcription"/>
    <property type="evidence" value="ECO:0007669"/>
    <property type="project" value="InterPro"/>
</dbReference>
<evidence type="ECO:0000256" key="6">
    <source>
        <dbReference type="PROSITE-ProRule" id="PRU00169"/>
    </source>
</evidence>
<dbReference type="GO" id="GO:0005829">
    <property type="term" value="C:cytosol"/>
    <property type="evidence" value="ECO:0007669"/>
    <property type="project" value="TreeGrafter"/>
</dbReference>
<dbReference type="InterPro" id="IPR039420">
    <property type="entry name" value="WalR-like"/>
</dbReference>
<dbReference type="SMART" id="SM00862">
    <property type="entry name" value="Trans_reg_C"/>
    <property type="match status" value="1"/>
</dbReference>
<dbReference type="AlphaFoldDB" id="A0A5A9FSL0"/>
<dbReference type="Proteomes" id="UP000324927">
    <property type="component" value="Unassembled WGS sequence"/>
</dbReference>
<evidence type="ECO:0000256" key="2">
    <source>
        <dbReference type="ARBA" id="ARBA00023012"/>
    </source>
</evidence>
<dbReference type="InterPro" id="IPR001867">
    <property type="entry name" value="OmpR/PhoB-type_DNA-bd"/>
</dbReference>
<evidence type="ECO:0000313" key="10">
    <source>
        <dbReference type="EMBL" id="KAA0585146.1"/>
    </source>
</evidence>
<keyword evidence="1 6" id="KW-0597">Phosphoprotein</keyword>
<keyword evidence="4 7" id="KW-0238">DNA-binding</keyword>
<dbReference type="SUPFAM" id="SSF46894">
    <property type="entry name" value="C-terminal effector domain of the bipartite response regulators"/>
    <property type="match status" value="1"/>
</dbReference>
<keyword evidence="3" id="KW-0805">Transcription regulation</keyword>
<dbReference type="EMBL" id="VTTN01000042">
    <property type="protein sequence ID" value="KAA0585146.1"/>
    <property type="molecule type" value="Genomic_DNA"/>
</dbReference>
<dbReference type="SUPFAM" id="SSF52172">
    <property type="entry name" value="CheY-like"/>
    <property type="match status" value="1"/>
</dbReference>
<dbReference type="Gene3D" id="1.10.10.10">
    <property type="entry name" value="Winged helix-like DNA-binding domain superfamily/Winged helix DNA-binding domain"/>
    <property type="match status" value="1"/>
</dbReference>
<dbReference type="Pfam" id="PF00072">
    <property type="entry name" value="Response_reg"/>
    <property type="match status" value="1"/>
</dbReference>
<keyword evidence="2" id="KW-0902">Two-component regulatory system</keyword>
<dbReference type="PANTHER" id="PTHR48111:SF4">
    <property type="entry name" value="DNA-BINDING DUAL TRANSCRIPTIONAL REGULATOR OMPR"/>
    <property type="match status" value="1"/>
</dbReference>
<dbReference type="InterPro" id="IPR001789">
    <property type="entry name" value="Sig_transdc_resp-reg_receiver"/>
</dbReference>
<dbReference type="PANTHER" id="PTHR48111">
    <property type="entry name" value="REGULATOR OF RPOS"/>
    <property type="match status" value="1"/>
</dbReference>
<sequence>MISEPLRVEAGRARLIVVEDDVVTRSMIARYFTREGFFVEEADSVGECRSLLKQGSADLVFIDIYLPDGSGLALAQELRAASPVGIIFVTQHDCDTDRIVALELAGDDYVTKPVNLRELLARTRALLRRRALEYSAARRSAIIVIGPWLVDLTRREVATCNGEPIHLTRAEFDLLAALVEADGRPLSRDYLIEVVSNRTLLGDLRTVDSLVARLRRKLVLDDGMLIIVTVPGVGYKLGLTRS</sequence>
<evidence type="ECO:0000259" key="8">
    <source>
        <dbReference type="PROSITE" id="PS50110"/>
    </source>
</evidence>
<dbReference type="SMART" id="SM00448">
    <property type="entry name" value="REC"/>
    <property type="match status" value="1"/>
</dbReference>
<keyword evidence="11" id="KW-1185">Reference proteome</keyword>
<dbReference type="GO" id="GO:0000976">
    <property type="term" value="F:transcription cis-regulatory region binding"/>
    <property type="evidence" value="ECO:0007669"/>
    <property type="project" value="TreeGrafter"/>
</dbReference>
<dbReference type="InterPro" id="IPR036388">
    <property type="entry name" value="WH-like_DNA-bd_sf"/>
</dbReference>
<proteinExistence type="predicted"/>
<name>A0A5A9FSL0_AZOLI</name>
<evidence type="ECO:0000256" key="5">
    <source>
        <dbReference type="ARBA" id="ARBA00023163"/>
    </source>
</evidence>
<dbReference type="InterPro" id="IPR011006">
    <property type="entry name" value="CheY-like_superfamily"/>
</dbReference>
<dbReference type="Gene3D" id="6.10.250.690">
    <property type="match status" value="1"/>
</dbReference>
<dbReference type="CDD" id="cd00383">
    <property type="entry name" value="trans_reg_C"/>
    <property type="match status" value="1"/>
</dbReference>
<protein>
    <submittedName>
        <fullName evidence="10">Response regulator transcription factor</fullName>
    </submittedName>
</protein>
<feature type="domain" description="OmpR/PhoB-type" evidence="9">
    <location>
        <begin position="140"/>
        <end position="239"/>
    </location>
</feature>
<dbReference type="GO" id="GO:0000156">
    <property type="term" value="F:phosphorelay response regulator activity"/>
    <property type="evidence" value="ECO:0007669"/>
    <property type="project" value="TreeGrafter"/>
</dbReference>
<organism evidence="10 11">
    <name type="scientific">Azospirillum lipoferum</name>
    <dbReference type="NCBI Taxonomy" id="193"/>
    <lineage>
        <taxon>Bacteria</taxon>
        <taxon>Pseudomonadati</taxon>
        <taxon>Pseudomonadota</taxon>
        <taxon>Alphaproteobacteria</taxon>
        <taxon>Rhodospirillales</taxon>
        <taxon>Azospirillaceae</taxon>
        <taxon>Azospirillum</taxon>
    </lineage>
</organism>
<dbReference type="PROSITE" id="PS50110">
    <property type="entry name" value="RESPONSE_REGULATORY"/>
    <property type="match status" value="1"/>
</dbReference>
<evidence type="ECO:0000256" key="4">
    <source>
        <dbReference type="ARBA" id="ARBA00023125"/>
    </source>
</evidence>
<evidence type="ECO:0000256" key="1">
    <source>
        <dbReference type="ARBA" id="ARBA00022553"/>
    </source>
</evidence>
<accession>A0A5A9FSL0</accession>
<reference evidence="10 11" key="1">
    <citation type="submission" date="2019-08" db="EMBL/GenBank/DDBJ databases">
        <authorList>
            <person name="Grouzdev D."/>
            <person name="Tikhonova E."/>
            <person name="Kravchenko I."/>
        </authorList>
    </citation>
    <scope>NUCLEOTIDE SEQUENCE [LARGE SCALE GENOMIC DNA]</scope>
    <source>
        <strain evidence="10 11">59b</strain>
    </source>
</reference>
<feature type="modified residue" description="4-aspartylphosphate" evidence="6">
    <location>
        <position position="63"/>
    </location>
</feature>
<dbReference type="PROSITE" id="PS51755">
    <property type="entry name" value="OMPR_PHOB"/>
    <property type="match status" value="1"/>
</dbReference>
<evidence type="ECO:0000259" key="9">
    <source>
        <dbReference type="PROSITE" id="PS51755"/>
    </source>
</evidence>
<feature type="DNA-binding region" description="OmpR/PhoB-type" evidence="7">
    <location>
        <begin position="140"/>
        <end position="239"/>
    </location>
</feature>
<dbReference type="InterPro" id="IPR016032">
    <property type="entry name" value="Sig_transdc_resp-reg_C-effctor"/>
</dbReference>
<dbReference type="Pfam" id="PF00486">
    <property type="entry name" value="Trans_reg_C"/>
    <property type="match status" value="1"/>
</dbReference>
<evidence type="ECO:0000256" key="7">
    <source>
        <dbReference type="PROSITE-ProRule" id="PRU01091"/>
    </source>
</evidence>